<evidence type="ECO:0000256" key="7">
    <source>
        <dbReference type="ARBA" id="ARBA00022989"/>
    </source>
</evidence>
<feature type="domain" description="AprE-like beta-barrel" evidence="12">
    <location>
        <begin position="338"/>
        <end position="429"/>
    </location>
</feature>
<proteinExistence type="inferred from homology"/>
<evidence type="ECO:0000256" key="1">
    <source>
        <dbReference type="ARBA" id="ARBA00004377"/>
    </source>
</evidence>
<dbReference type="AlphaFoldDB" id="A0AAE9YRF8"/>
<sequence>MKLISYLKNLVKSTPVSPTGGKGHELNVDATRYHKLGYAFIAVIFAGFGSWSALAPLDSAVIAPATVTVESFKKQVQHLEGGIVKKIYAREGEFVQASQLLLELDDTQIKVQLQLLEGELLTLGAQQARLIAERDNLAEIVFDNLHDGDPRIAEIRKGQQHIFATRLSVKNGEEEILQHKIKQLTASVEGLHGLIASKNKRIRSYEAELTDLRKLMQQGYANKAQIRQLERDQAELEGEVAEHSSQIAGIEIQVGETRLEILQLTKNFQTETADQLDQVHQLLLDKQERLRSLQDILARTRIYAPVAGKVLGLSVHTLGGVIKPGATILELVPQADNLVLDAQVSPADISRLELAQAVELRFNTFKKAATVIAYGEVVNISADSLVNEEAERAYYLARVALSRESLDELEKEGKILLPGMPAEVLIKTGQQTFLDYILQPVTDMLARSFIEE</sequence>
<dbReference type="NCBIfam" id="TIGR01843">
    <property type="entry name" value="type_I_hlyD"/>
    <property type="match status" value="1"/>
</dbReference>
<evidence type="ECO:0000256" key="6">
    <source>
        <dbReference type="ARBA" id="ARBA00022692"/>
    </source>
</evidence>
<dbReference type="RefSeq" id="WP_053043148.1">
    <property type="nucleotide sequence ID" value="NZ_CP059735.1"/>
</dbReference>
<dbReference type="PRINTS" id="PR01490">
    <property type="entry name" value="RTXTOXIND"/>
</dbReference>
<evidence type="ECO:0000256" key="8">
    <source>
        <dbReference type="ARBA" id="ARBA00023136"/>
    </source>
</evidence>
<evidence type="ECO:0000256" key="2">
    <source>
        <dbReference type="ARBA" id="ARBA00009477"/>
    </source>
</evidence>
<dbReference type="Gene3D" id="2.40.30.170">
    <property type="match status" value="1"/>
</dbReference>
<dbReference type="SUPFAM" id="SSF111369">
    <property type="entry name" value="HlyD-like secretion proteins"/>
    <property type="match status" value="1"/>
</dbReference>
<dbReference type="InterPro" id="IPR058982">
    <property type="entry name" value="Beta-barrel_AprE"/>
</dbReference>
<dbReference type="EMBL" id="CP059735">
    <property type="protein sequence ID" value="WDD99327.1"/>
    <property type="molecule type" value="Genomic_DNA"/>
</dbReference>
<dbReference type="InterPro" id="IPR010129">
    <property type="entry name" value="T1SS_HlyD"/>
</dbReference>
<gene>
    <name evidence="13" type="ORF">SG35_001150</name>
</gene>
<feature type="domain" description="AprE-like long alpha-helical hairpin" evidence="11">
    <location>
        <begin position="110"/>
        <end position="295"/>
    </location>
</feature>
<comment type="subcellular location">
    <subcellularLocation>
        <location evidence="1 9">Cell inner membrane</location>
        <topology evidence="1 9">Single-pass membrane protein</topology>
    </subcellularLocation>
</comment>
<dbReference type="Pfam" id="PF26002">
    <property type="entry name" value="Beta-barrel_AprE"/>
    <property type="match status" value="1"/>
</dbReference>
<keyword evidence="3 9" id="KW-0813">Transport</keyword>
<dbReference type="InterPro" id="IPR058781">
    <property type="entry name" value="HH_AprE-like"/>
</dbReference>
<evidence type="ECO:0000259" key="11">
    <source>
        <dbReference type="Pfam" id="PF25994"/>
    </source>
</evidence>
<comment type="similarity">
    <text evidence="2 9">Belongs to the membrane fusion protein (MFP) (TC 8.A.1) family.</text>
</comment>
<evidence type="ECO:0000259" key="12">
    <source>
        <dbReference type="Pfam" id="PF26002"/>
    </source>
</evidence>
<keyword evidence="4 9" id="KW-1003">Cell membrane</keyword>
<organism evidence="13 14">
    <name type="scientific">Thalassomonas actiniarum</name>
    <dbReference type="NCBI Taxonomy" id="485447"/>
    <lineage>
        <taxon>Bacteria</taxon>
        <taxon>Pseudomonadati</taxon>
        <taxon>Pseudomonadota</taxon>
        <taxon>Gammaproteobacteria</taxon>
        <taxon>Alteromonadales</taxon>
        <taxon>Colwelliaceae</taxon>
        <taxon>Thalassomonas</taxon>
    </lineage>
</organism>
<evidence type="ECO:0000256" key="4">
    <source>
        <dbReference type="ARBA" id="ARBA00022475"/>
    </source>
</evidence>
<keyword evidence="8 9" id="KW-0472">Membrane</keyword>
<dbReference type="KEGG" id="tact:SG35_001150"/>
<reference evidence="13 14" key="1">
    <citation type="journal article" date="2015" name="Genome Announc.">
        <title>Draft Genome Sequences of Marine Isolates of Thalassomonas viridans and Thalassomonas actiniarum.</title>
        <authorList>
            <person name="Olonade I."/>
            <person name="van Zyl L.J."/>
            <person name="Trindade M."/>
        </authorList>
    </citation>
    <scope>NUCLEOTIDE SEQUENCE [LARGE SCALE GENOMIC DNA]</scope>
    <source>
        <strain evidence="13 14">A5K-106</strain>
    </source>
</reference>
<evidence type="ECO:0000256" key="10">
    <source>
        <dbReference type="SAM" id="Coils"/>
    </source>
</evidence>
<dbReference type="Proteomes" id="UP000032568">
    <property type="component" value="Chromosome"/>
</dbReference>
<dbReference type="PANTHER" id="PTHR30386:SF17">
    <property type="entry name" value="ALKALINE PROTEASE SECRETION PROTEIN APRE"/>
    <property type="match status" value="1"/>
</dbReference>
<keyword evidence="10" id="KW-0175">Coiled coil</keyword>
<dbReference type="Pfam" id="PF25994">
    <property type="entry name" value="HH_AprE"/>
    <property type="match status" value="1"/>
</dbReference>
<feature type="transmembrane region" description="Helical" evidence="9">
    <location>
        <begin position="36"/>
        <end position="54"/>
    </location>
</feature>
<evidence type="ECO:0000313" key="14">
    <source>
        <dbReference type="Proteomes" id="UP000032568"/>
    </source>
</evidence>
<reference evidence="13 14" key="2">
    <citation type="journal article" date="2022" name="Mar. Drugs">
        <title>Bioassay-Guided Fractionation Leads to the Detection of Cholic Acid Generated by the Rare Thalassomonas sp.</title>
        <authorList>
            <person name="Pheiffer F."/>
            <person name="Schneider Y.K."/>
            <person name="Hansen E.H."/>
            <person name="Andersen J.H."/>
            <person name="Isaksson J."/>
            <person name="Busche T."/>
            <person name="R C."/>
            <person name="Kalinowski J."/>
            <person name="Zyl L.V."/>
            <person name="Trindade M."/>
        </authorList>
    </citation>
    <scope>NUCLEOTIDE SEQUENCE [LARGE SCALE GENOMIC DNA]</scope>
    <source>
        <strain evidence="13 14">A5K-106</strain>
    </source>
</reference>
<dbReference type="Gene3D" id="1.10.287.1490">
    <property type="match status" value="1"/>
</dbReference>
<accession>A0AAE9YRF8</accession>
<dbReference type="Gene3D" id="2.40.50.100">
    <property type="match status" value="1"/>
</dbReference>
<keyword evidence="6 9" id="KW-0812">Transmembrane</keyword>
<dbReference type="PANTHER" id="PTHR30386">
    <property type="entry name" value="MEMBRANE FUSION SUBUNIT OF EMRAB-TOLC MULTIDRUG EFFLUX PUMP"/>
    <property type="match status" value="1"/>
</dbReference>
<evidence type="ECO:0000256" key="5">
    <source>
        <dbReference type="ARBA" id="ARBA00022519"/>
    </source>
</evidence>
<feature type="coiled-coil region" evidence="10">
    <location>
        <begin position="195"/>
        <end position="246"/>
    </location>
</feature>
<dbReference type="GO" id="GO:0005886">
    <property type="term" value="C:plasma membrane"/>
    <property type="evidence" value="ECO:0007669"/>
    <property type="project" value="UniProtKB-SubCell"/>
</dbReference>
<name>A0AAE9YRF8_9GAMM</name>
<dbReference type="GO" id="GO:0015031">
    <property type="term" value="P:protein transport"/>
    <property type="evidence" value="ECO:0007669"/>
    <property type="project" value="InterPro"/>
</dbReference>
<dbReference type="InterPro" id="IPR050739">
    <property type="entry name" value="MFP"/>
</dbReference>
<protein>
    <recommendedName>
        <fullName evidence="9">Membrane fusion protein (MFP) family protein</fullName>
    </recommendedName>
</protein>
<keyword evidence="14" id="KW-1185">Reference proteome</keyword>
<keyword evidence="5 9" id="KW-0997">Cell inner membrane</keyword>
<evidence type="ECO:0000256" key="3">
    <source>
        <dbReference type="ARBA" id="ARBA00022448"/>
    </source>
</evidence>
<evidence type="ECO:0000256" key="9">
    <source>
        <dbReference type="RuleBase" id="RU365093"/>
    </source>
</evidence>
<evidence type="ECO:0000313" key="13">
    <source>
        <dbReference type="EMBL" id="WDD99327.1"/>
    </source>
</evidence>
<keyword evidence="7 9" id="KW-1133">Transmembrane helix</keyword>